<evidence type="ECO:0008006" key="3">
    <source>
        <dbReference type="Google" id="ProtNLM"/>
    </source>
</evidence>
<reference evidence="1 2" key="1">
    <citation type="submission" date="2020-02" db="EMBL/GenBank/DDBJ databases">
        <title>Broccoli isolated Pseudomonas sp.</title>
        <authorList>
            <person name="Fujikawa T."/>
            <person name="Sawada H."/>
        </authorList>
    </citation>
    <scope>NUCLEOTIDE SEQUENCE [LARGE SCALE GENOMIC DNA]</scope>
    <source>
        <strain evidence="1 2">JCM 32154</strain>
    </source>
</reference>
<evidence type="ECO:0000313" key="2">
    <source>
        <dbReference type="Proteomes" id="UP000471751"/>
    </source>
</evidence>
<dbReference type="RefSeq" id="WP_163934594.1">
    <property type="nucleotide sequence ID" value="NZ_BMQU01000045.1"/>
</dbReference>
<proteinExistence type="predicted"/>
<sequence length="75" mass="8291">MIKLTPDPPALRVRQDLSSEVALLHAHKHLACAIAATRQALEHSGSQAELLIQGVFYQVEVAKELVEVSLKNLRH</sequence>
<protein>
    <recommendedName>
        <fullName evidence="3">DUF3077 domain-containing protein</fullName>
    </recommendedName>
</protein>
<evidence type="ECO:0000313" key="1">
    <source>
        <dbReference type="EMBL" id="NES09708.1"/>
    </source>
</evidence>
<accession>A0A6I5RQH7</accession>
<organism evidence="1 2">
    <name type="scientific">Pseudomonas laurentiana</name>
    <dbReference type="NCBI Taxonomy" id="2364649"/>
    <lineage>
        <taxon>Bacteria</taxon>
        <taxon>Pseudomonadati</taxon>
        <taxon>Pseudomonadota</taxon>
        <taxon>Gammaproteobacteria</taxon>
        <taxon>Pseudomonadales</taxon>
        <taxon>Pseudomonadaceae</taxon>
        <taxon>Pseudomonas</taxon>
    </lineage>
</organism>
<dbReference type="EMBL" id="JAAHBT010000069">
    <property type="protein sequence ID" value="NES09708.1"/>
    <property type="molecule type" value="Genomic_DNA"/>
</dbReference>
<name>A0A6I5RQH7_9PSED</name>
<keyword evidence="2" id="KW-1185">Reference proteome</keyword>
<dbReference type="AlphaFoldDB" id="A0A6I5RQH7"/>
<dbReference type="Proteomes" id="UP000471751">
    <property type="component" value="Unassembled WGS sequence"/>
</dbReference>
<gene>
    <name evidence="1" type="ORF">G3O07_08115</name>
</gene>
<comment type="caution">
    <text evidence="1">The sequence shown here is derived from an EMBL/GenBank/DDBJ whole genome shotgun (WGS) entry which is preliminary data.</text>
</comment>